<dbReference type="Gene3D" id="2.180.10.10">
    <property type="entry name" value="RHS repeat-associated core"/>
    <property type="match status" value="1"/>
</dbReference>
<evidence type="ECO:0000313" key="2">
    <source>
        <dbReference type="Proteomes" id="UP000256405"/>
    </source>
</evidence>
<gene>
    <name evidence="1" type="ORF">C8N25_1222</name>
</gene>
<dbReference type="AlphaFoldDB" id="A0A3E0DJI3"/>
<dbReference type="OrthoDB" id="826050at2"/>
<comment type="caution">
    <text evidence="1">The sequence shown here is derived from an EMBL/GenBank/DDBJ whole genome shotgun (WGS) entry which is preliminary data.</text>
</comment>
<proteinExistence type="predicted"/>
<dbReference type="EMBL" id="QUNF01000022">
    <property type="protein sequence ID" value="REG82257.1"/>
    <property type="molecule type" value="Genomic_DNA"/>
</dbReference>
<accession>A0A3E0DJI3</accession>
<name>A0A3E0DJI3_9BACT</name>
<organism evidence="1 2">
    <name type="scientific">Algoriphagus antarcticus</name>
    <dbReference type="NCBI Taxonomy" id="238540"/>
    <lineage>
        <taxon>Bacteria</taxon>
        <taxon>Pseudomonadati</taxon>
        <taxon>Bacteroidota</taxon>
        <taxon>Cytophagia</taxon>
        <taxon>Cytophagales</taxon>
        <taxon>Cyclobacteriaceae</taxon>
        <taxon>Algoriphagus</taxon>
    </lineage>
</organism>
<dbReference type="Proteomes" id="UP000256405">
    <property type="component" value="Unassembled WGS sequence"/>
</dbReference>
<keyword evidence="2" id="KW-1185">Reference proteome</keyword>
<reference evidence="1 2" key="1">
    <citation type="submission" date="2018-08" db="EMBL/GenBank/DDBJ databases">
        <title>Genomic Encyclopedia of Archaeal and Bacterial Type Strains, Phase II (KMG-II): from individual species to whole genera.</title>
        <authorList>
            <person name="Goeker M."/>
        </authorList>
    </citation>
    <scope>NUCLEOTIDE SEQUENCE [LARGE SCALE GENOMIC DNA]</scope>
    <source>
        <strain evidence="1 2">DSM 15986</strain>
    </source>
</reference>
<sequence>MRNCSLILVIAIIFWGCEIAQENESLPNDLELELEKLLSKPNDEPVGELFLVRTYGGDFDKIHSTREIVYPSGGDLSIHIIKDQNEDTVGIGLNHFKNGIIQISHYFDFSNQQPIWQSTQQYIYDSKGLLTEHFIETTSQSRKLLANYVYDSLNRLERIEYPNENDTELQVYTYDENNRIRSEWKSALGQDDAKIDFLIYEYTGDKLTAKKSGERGSLEGDFQDAIRYYYDQSGKLSIQDEFDPYFGFQQVNRSEFYYYKDGDGQ</sequence>
<evidence type="ECO:0008006" key="3">
    <source>
        <dbReference type="Google" id="ProtNLM"/>
    </source>
</evidence>
<dbReference type="RefSeq" id="WP_086543222.1">
    <property type="nucleotide sequence ID" value="NZ_MSSW01000065.1"/>
</dbReference>
<protein>
    <recommendedName>
        <fullName evidence="3">YD repeat-containing protein</fullName>
    </recommendedName>
</protein>
<evidence type="ECO:0000313" key="1">
    <source>
        <dbReference type="EMBL" id="REG82257.1"/>
    </source>
</evidence>